<protein>
    <submittedName>
        <fullName evidence="1">Type II toxin-antitoxin system RelE/ParE family toxin</fullName>
    </submittedName>
</protein>
<proteinExistence type="predicted"/>
<gene>
    <name evidence="1" type="ORF">L7E55_16710</name>
</gene>
<dbReference type="InterPro" id="IPR035093">
    <property type="entry name" value="RelE/ParE_toxin_dom_sf"/>
</dbReference>
<reference evidence="1" key="1">
    <citation type="submission" date="2022-02" db="EMBL/GenBank/DDBJ databases">
        <authorList>
            <person name="Leng L."/>
        </authorList>
    </citation>
    <scope>NUCLEOTIDE SEQUENCE</scope>
    <source>
        <strain evidence="1">JI</strain>
    </source>
</reference>
<organism evidence="1 2">
    <name type="scientific">Pelotomaculum isophthalicicum JI</name>
    <dbReference type="NCBI Taxonomy" id="947010"/>
    <lineage>
        <taxon>Bacteria</taxon>
        <taxon>Bacillati</taxon>
        <taxon>Bacillota</taxon>
        <taxon>Clostridia</taxon>
        <taxon>Eubacteriales</taxon>
        <taxon>Desulfotomaculaceae</taxon>
        <taxon>Pelotomaculum</taxon>
    </lineage>
</organism>
<evidence type="ECO:0000313" key="2">
    <source>
        <dbReference type="Proteomes" id="UP001154312"/>
    </source>
</evidence>
<comment type="caution">
    <text evidence="1">The sequence shown here is derived from an EMBL/GenBank/DDBJ whole genome shotgun (WGS) entry which is preliminary data.</text>
</comment>
<dbReference type="Gene3D" id="3.30.2310.20">
    <property type="entry name" value="RelE-like"/>
    <property type="match status" value="1"/>
</dbReference>
<sequence>MNKLKISPEARDDLAKIKSYISQELCNPQAAVNLVSNMRILFGDLPEDEEK</sequence>
<dbReference type="EMBL" id="JAKOAV010000054">
    <property type="protein sequence ID" value="MDF9409966.1"/>
    <property type="molecule type" value="Genomic_DNA"/>
</dbReference>
<evidence type="ECO:0000313" key="1">
    <source>
        <dbReference type="EMBL" id="MDF9409966.1"/>
    </source>
</evidence>
<name>A0A9X4H3Y3_9FIRM</name>
<accession>A0A9X4H3Y3</accession>
<dbReference type="RefSeq" id="WP_277445497.1">
    <property type="nucleotide sequence ID" value="NZ_JAKOAV010000054.1"/>
</dbReference>
<keyword evidence="2" id="KW-1185">Reference proteome</keyword>
<dbReference type="Proteomes" id="UP001154312">
    <property type="component" value="Unassembled WGS sequence"/>
</dbReference>
<dbReference type="AlphaFoldDB" id="A0A9X4H3Y3"/>